<dbReference type="InterPro" id="IPR044086">
    <property type="entry name" value="LUC3-like"/>
</dbReference>
<dbReference type="EMBL" id="JAGTJQ010000013">
    <property type="protein sequence ID" value="KAH7014164.1"/>
    <property type="molecule type" value="Genomic_DNA"/>
</dbReference>
<evidence type="ECO:0000256" key="4">
    <source>
        <dbReference type="ARBA" id="ARBA00049194"/>
    </source>
</evidence>
<dbReference type="SUPFAM" id="SSF53720">
    <property type="entry name" value="ALDH-like"/>
    <property type="match status" value="1"/>
</dbReference>
<protein>
    <recommendedName>
        <fullName evidence="3">aldehyde dehydrogenase (NAD(+))</fullName>
        <ecNumber evidence="3">1.2.1.3</ecNumber>
    </recommendedName>
</protein>
<dbReference type="PROSITE" id="PS00687">
    <property type="entry name" value="ALDEHYDE_DEHYDR_GLU"/>
    <property type="match status" value="1"/>
</dbReference>
<evidence type="ECO:0000256" key="2">
    <source>
        <dbReference type="ARBA" id="ARBA00023002"/>
    </source>
</evidence>
<dbReference type="PANTHER" id="PTHR11699">
    <property type="entry name" value="ALDEHYDE DEHYDROGENASE-RELATED"/>
    <property type="match status" value="1"/>
</dbReference>
<dbReference type="AlphaFoldDB" id="A0A9P8XTP6"/>
<keyword evidence="9" id="KW-1185">Reference proteome</keyword>
<accession>A0A9P8XTP6</accession>
<comment type="caution">
    <text evidence="8">The sequence shown here is derived from an EMBL/GenBank/DDBJ whole genome shotgun (WGS) entry which is preliminary data.</text>
</comment>
<dbReference type="InterPro" id="IPR016163">
    <property type="entry name" value="Ald_DH_C"/>
</dbReference>
<dbReference type="Gene3D" id="3.40.309.10">
    <property type="entry name" value="Aldehyde Dehydrogenase, Chain A, domain 2"/>
    <property type="match status" value="1"/>
</dbReference>
<dbReference type="GO" id="GO:0004029">
    <property type="term" value="F:aldehyde dehydrogenase (NAD+) activity"/>
    <property type="evidence" value="ECO:0007669"/>
    <property type="project" value="UniProtKB-EC"/>
</dbReference>
<dbReference type="CDD" id="cd07106">
    <property type="entry name" value="ALDH_AldA-AAD23400"/>
    <property type="match status" value="1"/>
</dbReference>
<proteinExistence type="inferred from homology"/>
<evidence type="ECO:0000313" key="9">
    <source>
        <dbReference type="Proteomes" id="UP000756346"/>
    </source>
</evidence>
<evidence type="ECO:0000256" key="6">
    <source>
        <dbReference type="RuleBase" id="RU003345"/>
    </source>
</evidence>
<keyword evidence="2 6" id="KW-0560">Oxidoreductase</keyword>
<evidence type="ECO:0000256" key="5">
    <source>
        <dbReference type="PROSITE-ProRule" id="PRU10007"/>
    </source>
</evidence>
<dbReference type="InterPro" id="IPR029510">
    <property type="entry name" value="Ald_DH_CS_GLU"/>
</dbReference>
<organism evidence="8 9">
    <name type="scientific">Microdochium trichocladiopsis</name>
    <dbReference type="NCBI Taxonomy" id="1682393"/>
    <lineage>
        <taxon>Eukaryota</taxon>
        <taxon>Fungi</taxon>
        <taxon>Dikarya</taxon>
        <taxon>Ascomycota</taxon>
        <taxon>Pezizomycotina</taxon>
        <taxon>Sordariomycetes</taxon>
        <taxon>Xylariomycetidae</taxon>
        <taxon>Xylariales</taxon>
        <taxon>Microdochiaceae</taxon>
        <taxon>Microdochium</taxon>
    </lineage>
</organism>
<dbReference type="RefSeq" id="XP_046005131.1">
    <property type="nucleotide sequence ID" value="XM_046161584.1"/>
</dbReference>
<name>A0A9P8XTP6_9PEZI</name>
<dbReference type="Gene3D" id="3.40.605.10">
    <property type="entry name" value="Aldehyde Dehydrogenase, Chain A, domain 1"/>
    <property type="match status" value="1"/>
</dbReference>
<sequence length="473" mass="51039">MTVETQTNGGVKQKLDWATFSNVVNGKLVQTSKTRHTPNPSTLEANPEVPVCALQDVDEAVAHARVAAKKWAATPLAQRQQAVLDFAGALREHAADFAAMLTREQGKPTFLAHDELNRSVQWLEDQAKLPFPEELVEDNKERIVKTRYVPLGVAVAIVPWNSCGKIAPALVTGNALIIKPSPFTPYCNLKLAELAQQFFPPGVVQALSGDDNLGPWLTAHEGIDKVSFTGSTATGKLVMQSCAKTLKRVTLELGGNDPAIVFPDVDIVDTATKICVAIKRIYVHASIYQPFLEAFVAVTKSLQVGDGMTEGVFVGPIQNKMQYDRVKGFLDDVHTSKANVAFGGSDGADGAMGKGYFVQPTVIDNPKDNSRIVMEEPFGPVVPLLKFDSEEDVIARANNSEAGLGASVWSKDLQRAERVASQLEAGSVWVNSHLDLRPDAAFGGHKKRGLGAEWGVVGLRGYCNAQTITMPKA</sequence>
<dbReference type="InterPro" id="IPR015590">
    <property type="entry name" value="Aldehyde_DH_dom"/>
</dbReference>
<dbReference type="GeneID" id="70191130"/>
<dbReference type="InterPro" id="IPR016162">
    <property type="entry name" value="Ald_DH_N"/>
</dbReference>
<evidence type="ECO:0000259" key="7">
    <source>
        <dbReference type="Pfam" id="PF00171"/>
    </source>
</evidence>
<evidence type="ECO:0000313" key="8">
    <source>
        <dbReference type="EMBL" id="KAH7014164.1"/>
    </source>
</evidence>
<comment type="catalytic activity">
    <reaction evidence="4">
        <text>an aldehyde + NAD(+) + H2O = a carboxylate + NADH + 2 H(+)</text>
        <dbReference type="Rhea" id="RHEA:16185"/>
        <dbReference type="ChEBI" id="CHEBI:15377"/>
        <dbReference type="ChEBI" id="CHEBI:15378"/>
        <dbReference type="ChEBI" id="CHEBI:17478"/>
        <dbReference type="ChEBI" id="CHEBI:29067"/>
        <dbReference type="ChEBI" id="CHEBI:57540"/>
        <dbReference type="ChEBI" id="CHEBI:57945"/>
        <dbReference type="EC" id="1.2.1.3"/>
    </reaction>
</comment>
<dbReference type="FunFam" id="3.40.605.10:FF:000007">
    <property type="entry name" value="NAD/NADP-dependent betaine aldehyde dehydrogenase"/>
    <property type="match status" value="1"/>
</dbReference>
<dbReference type="Pfam" id="PF00171">
    <property type="entry name" value="Aldedh"/>
    <property type="match status" value="1"/>
</dbReference>
<reference evidence="8" key="1">
    <citation type="journal article" date="2021" name="Nat. Commun.">
        <title>Genetic determinants of endophytism in the Arabidopsis root mycobiome.</title>
        <authorList>
            <person name="Mesny F."/>
            <person name="Miyauchi S."/>
            <person name="Thiergart T."/>
            <person name="Pickel B."/>
            <person name="Atanasova L."/>
            <person name="Karlsson M."/>
            <person name="Huettel B."/>
            <person name="Barry K.W."/>
            <person name="Haridas S."/>
            <person name="Chen C."/>
            <person name="Bauer D."/>
            <person name="Andreopoulos W."/>
            <person name="Pangilinan J."/>
            <person name="LaButti K."/>
            <person name="Riley R."/>
            <person name="Lipzen A."/>
            <person name="Clum A."/>
            <person name="Drula E."/>
            <person name="Henrissat B."/>
            <person name="Kohler A."/>
            <person name="Grigoriev I.V."/>
            <person name="Martin F.M."/>
            <person name="Hacquard S."/>
        </authorList>
    </citation>
    <scope>NUCLEOTIDE SEQUENCE</scope>
    <source>
        <strain evidence="8">MPI-CAGE-CH-0230</strain>
    </source>
</reference>
<evidence type="ECO:0000256" key="1">
    <source>
        <dbReference type="ARBA" id="ARBA00009986"/>
    </source>
</evidence>
<feature type="domain" description="Aldehyde dehydrogenase" evidence="7">
    <location>
        <begin position="32"/>
        <end position="468"/>
    </location>
</feature>
<evidence type="ECO:0000256" key="3">
    <source>
        <dbReference type="ARBA" id="ARBA00024226"/>
    </source>
</evidence>
<feature type="active site" evidence="5">
    <location>
        <position position="252"/>
    </location>
</feature>
<comment type="similarity">
    <text evidence="1 6">Belongs to the aldehyde dehydrogenase family.</text>
</comment>
<dbReference type="InterPro" id="IPR016161">
    <property type="entry name" value="Ald_DH/histidinol_DH"/>
</dbReference>
<dbReference type="Proteomes" id="UP000756346">
    <property type="component" value="Unassembled WGS sequence"/>
</dbReference>
<dbReference type="OrthoDB" id="310895at2759"/>
<gene>
    <name evidence="8" type="ORF">B0I36DRAFT_397550</name>
</gene>
<dbReference type="EC" id="1.2.1.3" evidence="3"/>